<dbReference type="SUPFAM" id="SSF52113">
    <property type="entry name" value="BRCT domain"/>
    <property type="match status" value="2"/>
</dbReference>
<evidence type="ECO:0000256" key="6">
    <source>
        <dbReference type="ARBA" id="ARBA00022553"/>
    </source>
</evidence>
<feature type="region of interest" description="Disordered" evidence="19">
    <location>
        <begin position="51"/>
        <end position="96"/>
    </location>
</feature>
<dbReference type="GO" id="GO:0000077">
    <property type="term" value="P:DNA damage checkpoint signaling"/>
    <property type="evidence" value="ECO:0007669"/>
    <property type="project" value="TreeGrafter"/>
</dbReference>
<feature type="compositionally biased region" description="Low complexity" evidence="19">
    <location>
        <begin position="1360"/>
        <end position="1380"/>
    </location>
</feature>
<evidence type="ECO:0000256" key="17">
    <source>
        <dbReference type="ARBA" id="ARBA00023328"/>
    </source>
</evidence>
<sequence>MDPGGSALDSSLPQPDNPCLIVEDSQPDSAALEDDPDSSYRALLARRLSSLQPATSHSPVLELISSPTGGRCSETDSQSERNQKNNHNMPVNQEGSQVLDVCSVPSTKRCGTGDVAVESGADSTTHCAPSEGESQFGFLELSESQGLGEVVGNSQEEEGATTAQTDTKRHDKPAEQKNMIRMPSGIEDSKMKRSEVSSSSSLETLDQAGRELNVQSLLHSQGMHASENQDPSRDDSELLSSQEDLFDADRTGTGVDSTVSEPENKGVPTLTPAHTLRLLHLSGHGTLVQESLSQNSVDFVAATQDNLSQTPFIVPNSPTGQGNEQGADEPMDTSLPPEDQSDGKMEEPMDMDPAPKPLPLASTPVSQSSPGSVLDRSLSLPSQPELSHDVFVPTQSQEAESSITAPQVVDSKEVTSSRPTALESSSPKAASPLKAPTSTRSDHSVTESFQLELSLNTQSYCLAQEAPGQDGGKDVEEDSQATQIEGLGGTLGMDTSDSVMSLNTQNNGSNGVPSDPQNTAVLHVPVPMNTSVERPSREECNSLDESDTQKPTTLNVHDMNVGSGSINVTKTNCSQKRVASATSPSRPSTPSTQQNLETIDISTPSSCVQETPSSSNSAPCSLASQSQSVFSRMSHGGSVKASSQSPVVCVDSQTEAVGGRDDEGGMTSPAKSCQSLSQDHGDTANNSQKEKNGADEVEEKMEEEGENQQESRPGADAASLCLDLSQSQMLSPEPMEEEGHEEEKQKSPLSHSRNEGGGEQEVSCGSIIVLDESERSSQLLEKEVTSPFKKGEAQLIGSQKCLMSSNGTGSQLKDTQPEPIRLSHAEKGVSKETEGLHDKSLNDSSGEIPFHFTLPKEGEHIGPAVSATPPLISQLKQTPRHSTPIEMTSFSEKSAAVSDVSAETVMATSDITAGESGEDTPEGADGKLSLRMKLVTPVDEGSSECFSLQKPQLSAEEGSVSKVTTVAKAVTSSLASSVFSRVREAHKQGAEDVVAQPGSPGSPVRDELFSSPLQQRSFPKEPLSSPPLGGSSLPNSQSEPPSNPRQRMTSPLPAGLREKGPSSEPTTLGRPAASTPQTVAAAGESELRGAPEPTSGTKASSFRQRAVSQRTSFENIISPGSPSKRGGSQQTSFDGAGPRSPAARGAPETPPSRRAAVPAHHRHVRTIQEVRTTVTRIITDVYYEDGREVDRKVTEESEEPVVDCRVLDSDISPCRTGSSMTSGDLGDVSSLSSKASSLQHSSGGNSTVTAFAQPGPNFIMPPSRGSKSASPRRGGGQQQRGHRGQVVGSEFMEKRGQGAQGSRAFSLLTPRGRARRGRPPSRSPLSRGGGTAATRGQHLSSSEDEPYTRLCPTPRIPDMLPSHSSTSLHTTSPGEGSPPGSSFVGLRVVAKWSSNGYFYSGSITRDLGEGRFRLLFDDSYECEVSGKDVLLCDPIPVGTEVTALLEDEYFSTGLVKGHKTEAGELFYSVEKEGQAPAATDAGRKWYSRSSVILTMEQGNRLREQYGLAPYEPSTPLAKASDISLDNLVEGKRKRRGNTAGAQGTPNRSSDSPRTPGPSGKRKLISSAEDMERTPAKRGRRGGGRPRTGQRVGVCNTSGSGTDLPRDHSDLVETHGPLPQSPSLFMGFAFMLTVSSETDRQTNQPVSDGEEEYVQTAPYNKRYTETQLEAGGGFVLQDFNEEQCKAAYQSLLIADQHCRTRKYLLCVASGVPCVSHIWVRDCCKDGKLLNYRNYLLPAGVGPNERIVEWHPRCSPFKALRVLLVFEESAELWSQLLTMGGAASVRLHQADKDSSDIPKGKFDVVVTDRSCPPLVLKSVTSQEVPMVSPEWLIHSLICGQCLEYHGNPEYRHDYSSSS</sequence>
<dbReference type="PROSITE" id="PS50172">
    <property type="entry name" value="BRCT"/>
    <property type="match status" value="2"/>
</dbReference>
<dbReference type="PANTHER" id="PTHR15321">
    <property type="entry name" value="TUMOR SUPPRESSOR P53-BINDING PROTEIN 1"/>
    <property type="match status" value="1"/>
</dbReference>
<feature type="compositionally biased region" description="Polar residues" evidence="19">
    <location>
        <begin position="85"/>
        <end position="96"/>
    </location>
</feature>
<dbReference type="CDD" id="cd20383">
    <property type="entry name" value="Tudor_53BP1"/>
    <property type="match status" value="1"/>
</dbReference>
<feature type="compositionally biased region" description="Polar residues" evidence="19">
    <location>
        <begin position="309"/>
        <end position="324"/>
    </location>
</feature>
<dbReference type="GO" id="GO:0016604">
    <property type="term" value="C:nuclear body"/>
    <property type="evidence" value="ECO:0007669"/>
    <property type="project" value="UniProtKB-ARBA"/>
</dbReference>
<feature type="compositionally biased region" description="Polar residues" evidence="19">
    <location>
        <begin position="1539"/>
        <end position="1552"/>
    </location>
</feature>
<dbReference type="InterPro" id="IPR047250">
    <property type="entry name" value="BRCT_p53bp1-like_rpt2"/>
</dbReference>
<dbReference type="InterPro" id="IPR036420">
    <property type="entry name" value="BRCT_dom_sf"/>
</dbReference>
<feature type="compositionally biased region" description="Polar residues" evidence="19">
    <location>
        <begin position="493"/>
        <end position="520"/>
    </location>
</feature>
<feature type="region of interest" description="Disordered" evidence="19">
    <location>
        <begin position="309"/>
        <end position="450"/>
    </location>
</feature>
<evidence type="ECO:0000256" key="8">
    <source>
        <dbReference type="ARBA" id="ARBA00022763"/>
    </source>
</evidence>
<keyword evidence="22" id="KW-1185">Reference proteome</keyword>
<dbReference type="Pfam" id="PF18428">
    <property type="entry name" value="BRCT_3"/>
    <property type="match status" value="1"/>
</dbReference>
<keyword evidence="17" id="KW-0137">Centromere</keyword>
<dbReference type="Bgee" id="ENSELUG00000003079">
    <property type="expression patterns" value="Expressed in brain and 15 other cell types or tissues"/>
</dbReference>
<keyword evidence="14" id="KW-0804">Transcription</keyword>
<feature type="domain" description="BRCT" evidence="20">
    <location>
        <begin position="1750"/>
        <end position="1834"/>
    </location>
</feature>
<keyword evidence="11" id="KW-0805">Transcription regulation</keyword>
<dbReference type="GO" id="GO:0140005">
    <property type="term" value="F:histone H4K20me2 reader activity"/>
    <property type="evidence" value="ECO:0007669"/>
    <property type="project" value="UniProtKB-ARBA"/>
</dbReference>
<feature type="region of interest" description="Disordered" evidence="19">
    <location>
        <begin position="1214"/>
        <end position="1380"/>
    </location>
</feature>
<evidence type="ECO:0000313" key="22">
    <source>
        <dbReference type="Proteomes" id="UP000265140"/>
    </source>
</evidence>
<dbReference type="GO" id="GO:0003677">
    <property type="term" value="F:DNA binding"/>
    <property type="evidence" value="ECO:0007669"/>
    <property type="project" value="UniProtKB-KW"/>
</dbReference>
<evidence type="ECO:0000259" key="20">
    <source>
        <dbReference type="PROSITE" id="PS50172"/>
    </source>
</evidence>
<feature type="region of interest" description="Disordered" evidence="19">
    <location>
        <begin position="802"/>
        <end position="866"/>
    </location>
</feature>
<feature type="compositionally biased region" description="Low complexity" evidence="19">
    <location>
        <begin position="1022"/>
        <end position="1034"/>
    </location>
</feature>
<feature type="region of interest" description="Disordered" evidence="19">
    <location>
        <begin position="983"/>
        <end position="1162"/>
    </location>
</feature>
<evidence type="ECO:0000256" key="3">
    <source>
        <dbReference type="ARBA" id="ARBA00022454"/>
    </source>
</evidence>
<feature type="compositionally biased region" description="Polar residues" evidence="19">
    <location>
        <begin position="1035"/>
        <end position="1049"/>
    </location>
</feature>
<feature type="compositionally biased region" description="Low complexity" evidence="19">
    <location>
        <begin position="579"/>
        <end position="592"/>
    </location>
</feature>
<reference evidence="21" key="4">
    <citation type="submission" date="2025-09" db="UniProtKB">
        <authorList>
            <consortium name="Ensembl"/>
        </authorList>
    </citation>
    <scope>IDENTIFICATION</scope>
</reference>
<evidence type="ECO:0000256" key="14">
    <source>
        <dbReference type="ARBA" id="ARBA00023163"/>
    </source>
</evidence>
<dbReference type="GO" id="GO:0045830">
    <property type="term" value="P:positive regulation of isotype switching"/>
    <property type="evidence" value="ECO:0007669"/>
    <property type="project" value="UniProtKB-ARBA"/>
</dbReference>
<feature type="compositionally biased region" description="Polar residues" evidence="19">
    <location>
        <begin position="669"/>
        <end position="687"/>
    </location>
</feature>
<gene>
    <name evidence="21" type="primary">TP53BP1</name>
</gene>
<dbReference type="Ensembl" id="ENSELUT00000017075.3">
    <property type="protein sequence ID" value="ENSELUP00000001630.2"/>
    <property type="gene ID" value="ENSELUG00000003079.3"/>
</dbReference>
<evidence type="ECO:0000256" key="9">
    <source>
        <dbReference type="ARBA" id="ARBA00022838"/>
    </source>
</evidence>
<evidence type="ECO:0000256" key="12">
    <source>
        <dbReference type="ARBA" id="ARBA00023125"/>
    </source>
</evidence>
<reference evidence="21" key="3">
    <citation type="submission" date="2025-08" db="UniProtKB">
        <authorList>
            <consortium name="Ensembl"/>
        </authorList>
    </citation>
    <scope>IDENTIFICATION</scope>
</reference>
<evidence type="ECO:0000256" key="2">
    <source>
        <dbReference type="ARBA" id="ARBA00004629"/>
    </source>
</evidence>
<evidence type="ECO:0000256" key="13">
    <source>
        <dbReference type="ARBA" id="ARBA00023159"/>
    </source>
</evidence>
<name>A0A3P8XAG4_ESOLU</name>
<dbReference type="GO" id="GO:0006303">
    <property type="term" value="P:double-strand break repair via nonhomologous end joining"/>
    <property type="evidence" value="ECO:0007669"/>
    <property type="project" value="UniProtKB-ARBA"/>
</dbReference>
<evidence type="ECO:0000256" key="1">
    <source>
        <dbReference type="ARBA" id="ARBA00004123"/>
    </source>
</evidence>
<dbReference type="Gene3D" id="2.30.30.140">
    <property type="match status" value="1"/>
</dbReference>
<reference evidence="22" key="1">
    <citation type="journal article" date="2014" name="PLoS ONE">
        <title>The genome and linkage map of the northern pike (Esox lucius): conserved synteny revealed between the salmonid sister group and the Neoteleostei.</title>
        <authorList>
            <person name="Rondeau E.B."/>
            <person name="Minkley D.R."/>
            <person name="Leong J.S."/>
            <person name="Messmer A.M."/>
            <person name="Jantzen J.R."/>
            <person name="von Schalburg K.R."/>
            <person name="Lemon C."/>
            <person name="Bird N.H."/>
            <person name="Koop B.F."/>
        </authorList>
    </citation>
    <scope>NUCLEOTIDE SEQUENCE</scope>
</reference>
<comment type="subcellular location">
    <subcellularLocation>
        <location evidence="2">Chromosome</location>
        <location evidence="2">Centromere</location>
        <location evidence="2">Kinetochore</location>
    </subcellularLocation>
    <subcellularLocation>
        <location evidence="1">Nucleus</location>
    </subcellularLocation>
</comment>
<dbReference type="InterPro" id="IPR047252">
    <property type="entry name" value="TP53BP1-like"/>
</dbReference>
<organism evidence="21 22">
    <name type="scientific">Esox lucius</name>
    <name type="common">Northern pike</name>
    <dbReference type="NCBI Taxonomy" id="8010"/>
    <lineage>
        <taxon>Eukaryota</taxon>
        <taxon>Metazoa</taxon>
        <taxon>Chordata</taxon>
        <taxon>Craniata</taxon>
        <taxon>Vertebrata</taxon>
        <taxon>Euteleostomi</taxon>
        <taxon>Actinopterygii</taxon>
        <taxon>Neopterygii</taxon>
        <taxon>Teleostei</taxon>
        <taxon>Protacanthopterygii</taxon>
        <taxon>Esociformes</taxon>
        <taxon>Esocidae</taxon>
        <taxon>Esox</taxon>
    </lineage>
</organism>
<keyword evidence="7" id="KW-0677">Repeat</keyword>
<feature type="compositionally biased region" description="Polar residues" evidence="19">
    <location>
        <begin position="802"/>
        <end position="814"/>
    </location>
</feature>
<feature type="compositionally biased region" description="Acidic residues" evidence="19">
    <location>
        <begin position="695"/>
        <end position="707"/>
    </location>
</feature>
<keyword evidence="8" id="KW-0227">DNA damage</keyword>
<dbReference type="SMART" id="SM00292">
    <property type="entry name" value="BRCT"/>
    <property type="match status" value="2"/>
</dbReference>
<keyword evidence="10" id="KW-0832">Ubl conjugation</keyword>
<feature type="compositionally biased region" description="Basic and acidic residues" evidence="19">
    <location>
        <begin position="821"/>
        <end position="841"/>
    </location>
</feature>
<keyword evidence="15" id="KW-0234">DNA repair</keyword>
<evidence type="ECO:0000256" key="16">
    <source>
        <dbReference type="ARBA" id="ARBA00023242"/>
    </source>
</evidence>
<feature type="compositionally biased region" description="Basic and acidic residues" evidence="19">
    <location>
        <begin position="741"/>
        <end position="756"/>
    </location>
</feature>
<feature type="compositionally biased region" description="Basic and acidic residues" evidence="19">
    <location>
        <begin position="1603"/>
        <end position="1612"/>
    </location>
</feature>
<dbReference type="SUPFAM" id="SSF63748">
    <property type="entry name" value="Tudor/PWWP/MBT"/>
    <property type="match status" value="2"/>
</dbReference>
<dbReference type="GO" id="GO:0042393">
    <property type="term" value="F:histone binding"/>
    <property type="evidence" value="ECO:0007669"/>
    <property type="project" value="TreeGrafter"/>
</dbReference>
<dbReference type="CDD" id="cd17724">
    <property type="entry name" value="BRCT_p53bp1_rpt2"/>
    <property type="match status" value="1"/>
</dbReference>
<feature type="region of interest" description="Disordered" evidence="19">
    <location>
        <begin position="462"/>
        <end position="596"/>
    </location>
</feature>
<feature type="compositionally biased region" description="Polar residues" evidence="19">
    <location>
        <begin position="640"/>
        <end position="655"/>
    </location>
</feature>
<keyword evidence="12" id="KW-0238">DNA-binding</keyword>
<feature type="region of interest" description="Disordered" evidence="19">
    <location>
        <begin position="1530"/>
        <end position="1615"/>
    </location>
</feature>
<dbReference type="FunFam" id="3.40.50.10190:FF:000003">
    <property type="entry name" value="Tumor suppressor p53-binding protein 1"/>
    <property type="match status" value="1"/>
</dbReference>
<feature type="region of interest" description="Disordered" evidence="19">
    <location>
        <begin position="245"/>
        <end position="269"/>
    </location>
</feature>
<reference evidence="21" key="2">
    <citation type="submission" date="2020-02" db="EMBL/GenBank/DDBJ databases">
        <title>Esox lucius (northern pike) genome, fEsoLuc1, primary haplotype.</title>
        <authorList>
            <person name="Myers G."/>
            <person name="Karagic N."/>
            <person name="Meyer A."/>
            <person name="Pippel M."/>
            <person name="Reichard M."/>
            <person name="Winkler S."/>
            <person name="Tracey A."/>
            <person name="Sims Y."/>
            <person name="Howe K."/>
            <person name="Rhie A."/>
            <person name="Formenti G."/>
            <person name="Durbin R."/>
            <person name="Fedrigo O."/>
            <person name="Jarvis E.D."/>
        </authorList>
    </citation>
    <scope>NUCLEOTIDE SEQUENCE [LARGE SCALE GENOMIC DNA]</scope>
</reference>
<dbReference type="InterPro" id="IPR015125">
    <property type="entry name" value="53-BP1_Tudor"/>
</dbReference>
<keyword evidence="13" id="KW-0010">Activator</keyword>
<evidence type="ECO:0000256" key="19">
    <source>
        <dbReference type="SAM" id="MobiDB-lite"/>
    </source>
</evidence>
<protein>
    <recommendedName>
        <fullName evidence="18">TP53-binding protein 1</fullName>
    </recommendedName>
</protein>
<dbReference type="InterPro" id="IPR001357">
    <property type="entry name" value="BRCT_dom"/>
</dbReference>
<dbReference type="Pfam" id="PF09038">
    <property type="entry name" value="53-BP1_Tudor"/>
    <property type="match status" value="1"/>
</dbReference>
<keyword evidence="4" id="KW-0488">Methylation</keyword>
<feature type="compositionally biased region" description="Low complexity" evidence="19">
    <location>
        <begin position="421"/>
        <end position="436"/>
    </location>
</feature>
<feature type="compositionally biased region" description="Polar residues" evidence="19">
    <location>
        <begin position="562"/>
        <end position="577"/>
    </location>
</feature>
<feature type="compositionally biased region" description="Polar residues" evidence="19">
    <location>
        <begin position="393"/>
        <end position="405"/>
    </location>
</feature>
<keyword evidence="5" id="KW-1017">Isopeptide bond</keyword>
<keyword evidence="9" id="KW-0995">Kinetochore</keyword>
<evidence type="ECO:0000256" key="4">
    <source>
        <dbReference type="ARBA" id="ARBA00022481"/>
    </source>
</evidence>
<dbReference type="InterPro" id="IPR014722">
    <property type="entry name" value="Rib_uL2_dom2"/>
</dbReference>
<dbReference type="PANTHER" id="PTHR15321:SF3">
    <property type="entry name" value="TP53-BINDING PROTEIN 1"/>
    <property type="match status" value="1"/>
</dbReference>
<evidence type="ECO:0000256" key="11">
    <source>
        <dbReference type="ARBA" id="ARBA00023015"/>
    </source>
</evidence>
<dbReference type="GO" id="GO:0000776">
    <property type="term" value="C:kinetochore"/>
    <property type="evidence" value="ECO:0007669"/>
    <property type="project" value="UniProtKB-KW"/>
</dbReference>
<feature type="region of interest" description="Disordered" evidence="19">
    <location>
        <begin position="151"/>
        <end position="204"/>
    </location>
</feature>
<keyword evidence="3" id="KW-0158">Chromosome</keyword>
<keyword evidence="6" id="KW-0597">Phosphoprotein</keyword>
<evidence type="ECO:0000256" key="10">
    <source>
        <dbReference type="ARBA" id="ARBA00022843"/>
    </source>
</evidence>
<evidence type="ECO:0000313" key="21">
    <source>
        <dbReference type="Ensembl" id="ENSELUP00000001630.2"/>
    </source>
</evidence>
<feature type="region of interest" description="Disordered" evidence="19">
    <location>
        <begin position="634"/>
        <end position="778"/>
    </location>
</feature>
<feature type="compositionally biased region" description="Low complexity" evidence="19">
    <location>
        <begin position="1135"/>
        <end position="1147"/>
    </location>
</feature>
<dbReference type="FunFam" id="3.40.50.10190:FF:000005">
    <property type="entry name" value="Tumor suppressor p53-binding protein 1"/>
    <property type="match status" value="1"/>
</dbReference>
<feature type="domain" description="BRCT" evidence="20">
    <location>
        <begin position="1619"/>
        <end position="1735"/>
    </location>
</feature>
<dbReference type="Gene3D" id="3.40.50.10190">
    <property type="entry name" value="BRCT domain"/>
    <property type="match status" value="2"/>
</dbReference>
<dbReference type="InParanoid" id="A0A3P8XAG4"/>
<keyword evidence="16" id="KW-0539">Nucleus</keyword>
<evidence type="ECO:0000256" key="18">
    <source>
        <dbReference type="ARBA" id="ARBA00073180"/>
    </source>
</evidence>
<evidence type="ECO:0000256" key="5">
    <source>
        <dbReference type="ARBA" id="ARBA00022499"/>
    </source>
</evidence>
<dbReference type="Proteomes" id="UP000265140">
    <property type="component" value="Chromosome 2"/>
</dbReference>
<accession>A0A3P8XAG4</accession>
<dbReference type="OMA" id="CLERNEX"/>
<dbReference type="GeneTree" id="ENSGT00390000011891"/>
<proteinExistence type="predicted"/>
<evidence type="ECO:0000256" key="7">
    <source>
        <dbReference type="ARBA" id="ARBA00022737"/>
    </source>
</evidence>
<feature type="compositionally biased region" description="Polar residues" evidence="19">
    <location>
        <begin position="1094"/>
        <end position="1133"/>
    </location>
</feature>
<feature type="compositionally biased region" description="Low complexity" evidence="19">
    <location>
        <begin position="1222"/>
        <end position="1244"/>
    </location>
</feature>
<dbReference type="GO" id="GO:2000042">
    <property type="term" value="P:negative regulation of double-strand break repair via homologous recombination"/>
    <property type="evidence" value="ECO:0007669"/>
    <property type="project" value="UniProtKB-ARBA"/>
</dbReference>
<dbReference type="GO" id="GO:0035861">
    <property type="term" value="C:site of double-strand break"/>
    <property type="evidence" value="ECO:0007669"/>
    <property type="project" value="UniProtKB-ARBA"/>
</dbReference>
<evidence type="ECO:0000256" key="15">
    <source>
        <dbReference type="ARBA" id="ARBA00023204"/>
    </source>
</evidence>
<dbReference type="FunFam" id="2.30.30.140:FF:000021">
    <property type="entry name" value="Tumor suppressor p53-binding protein 1"/>
    <property type="match status" value="1"/>
</dbReference>
<dbReference type="CDD" id="cd17745">
    <property type="entry name" value="BRCT_p53bp1_rpt1"/>
    <property type="match status" value="1"/>
</dbReference>
<dbReference type="FunFam" id="2.30.30.30:FF:000019">
    <property type="entry name" value="Tumor suppressor p53-binding protein 1"/>
    <property type="match status" value="1"/>
</dbReference>
<dbReference type="InterPro" id="IPR047249">
    <property type="entry name" value="BRCT_p53bp1-like_rpt1"/>
</dbReference>
<feature type="region of interest" description="Disordered" evidence="19">
    <location>
        <begin position="1"/>
        <end position="37"/>
    </location>
</feature>
<feature type="compositionally biased region" description="Basic and acidic residues" evidence="19">
    <location>
        <begin position="166"/>
        <end position="175"/>
    </location>
</feature>
<dbReference type="GO" id="GO:0045944">
    <property type="term" value="P:positive regulation of transcription by RNA polymerase II"/>
    <property type="evidence" value="ECO:0007669"/>
    <property type="project" value="TreeGrafter"/>
</dbReference>
<dbReference type="Gene3D" id="2.30.30.30">
    <property type="match status" value="1"/>
</dbReference>